<dbReference type="Gene3D" id="3.40.50.300">
    <property type="entry name" value="P-loop containing nucleotide triphosphate hydrolases"/>
    <property type="match status" value="1"/>
</dbReference>
<comment type="caution">
    <text evidence="1">The sequence shown here is derived from an EMBL/GenBank/DDBJ whole genome shotgun (WGS) entry which is preliminary data.</text>
</comment>
<dbReference type="Proteomes" id="UP000237423">
    <property type="component" value="Unassembled WGS sequence"/>
</dbReference>
<dbReference type="InterPro" id="IPR027417">
    <property type="entry name" value="P-loop_NTPase"/>
</dbReference>
<evidence type="ECO:0000313" key="1">
    <source>
        <dbReference type="EMBL" id="POZ51811.1"/>
    </source>
</evidence>
<reference evidence="1 2" key="1">
    <citation type="submission" date="2017-11" db="EMBL/GenBank/DDBJ databases">
        <title>Draft Genome Sequence of Methylobacter psychrotolerans Sph1T, an Obligate Methanotroph from Low-Temperature Environments.</title>
        <authorList>
            <person name="Oshkin I.Y."/>
            <person name="Miroshnikov K."/>
            <person name="Belova S.E."/>
            <person name="Korzhenkov A."/>
            <person name="Toshchakov S.V."/>
            <person name="Dedysh S.N."/>
        </authorList>
    </citation>
    <scope>NUCLEOTIDE SEQUENCE [LARGE SCALE GENOMIC DNA]</scope>
    <source>
        <strain evidence="1 2">Sph1</strain>
    </source>
</reference>
<dbReference type="RefSeq" id="WP_103974617.1">
    <property type="nucleotide sequence ID" value="NZ_PGFZ01000005.1"/>
</dbReference>
<protein>
    <submittedName>
        <fullName evidence="1">Uncharacterized protein</fullName>
    </submittedName>
</protein>
<name>A0A2S5CLX3_9GAMM</name>
<organism evidence="1 2">
    <name type="scientific">Methylovulum psychrotolerans</name>
    <dbReference type="NCBI Taxonomy" id="1704499"/>
    <lineage>
        <taxon>Bacteria</taxon>
        <taxon>Pseudomonadati</taxon>
        <taxon>Pseudomonadota</taxon>
        <taxon>Gammaproteobacteria</taxon>
        <taxon>Methylococcales</taxon>
        <taxon>Methylococcaceae</taxon>
        <taxon>Methylovulum</taxon>
    </lineage>
</organism>
<dbReference type="EMBL" id="PGFZ01000005">
    <property type="protein sequence ID" value="POZ51811.1"/>
    <property type="molecule type" value="Genomic_DNA"/>
</dbReference>
<sequence>MSNHISSSGERAAIVGYSAQYLIAAEQIYTALLAGQLEWVALADPAAGRVDDIQIATPGKIDAYQIKWGEQVGSLSFNDLTTGEGDPGDNKSHGLIGQLSGGWNRLRVLNPESRVVVHLVSRDIGAPQATIPHDEGTVSKANLQGFLTDCWTDRTWIKRGLNACPSGWKPALDGLIEASGFVEQEFMVFAQDCELELAYRISECTANPNRETLRRYEDLKTLAAFLFRCVGADQRVIRIDRDHLLDGLDWETRFKPRFLHEFPINRLYQPISVTVNELESALNGYTRGYLAVLGTPGSGKSTTLTHTLRYRKGCRLVRYYAFVPDSPLQGRGEASNFLNDVVLALQSQGIRGGNDQAKTREEFLGKLHRQLAELHERWLTESILTIILVDGLDHIEREQKPDRSLLHDFPHPETMPYGVIFILGSQTLELAGLSPAIKAQLKEKNRLVTMAPLDRKAVFSIVESVGLLVPPTAEQIEETYRLSSGHPLALNYLLKMLTGVRDPLVTAQILATTNPYQGHIDRDYEIYWQGIERNTPLKELLALLARLRVPFDPRIIASWVGNEPVQALLRQARFYFREETTSRWHFFHNSFRQFLIDRTSRDLLEEYDVSLNRKYHSQLAEFTARQDAMDSQIWEPLYHHACAEEWANALNLASQGYFRRQFYALRSSQEIFEDITLALRAAREQMDTVALFRLLLIEHELRERGQALEQVDVPRLLLSIEGVSAVLGYVMDGNHLRIDQSNALRLCRKLLDTGDIEAARILFDAAEPLDWLSGSQPVKTTLGKSDLLKNWVRCAHNFRPLEEVFKAIDALVAENNPVFPDSDLNLISQELRSNMRVLLADSIAQKDNPALWSELKGLAANLSDGSNLLLRMDFNLCHFHSTNPAADQALERIIDWAEQVAELDDTERLSLCEHLVNIRNDFNNACQWISGVSQPQTYSWSGSQWKKLAPFIQRIRLNRLLATLGIEISPVAAVPDALDAKERGNVLFERHLVIISQLWGKARRKEKLSGSEIVRILHSALRLYQRSWKETKEWTGWYEFQGAANDYFDLMISASAAHGDEAILALSDEFEKLWASESTKKYWSTDQRHKIALILYRNGDQRSRFIQRLESLQREIGVWDEVHARVEIFNELALSWCEVGEVDRAQDLIPRMLEGSFGIYHDKDRQLQQWVEVLTKVASSAPELVENELHHFAAAVLILEKANRGRGTQDAAIELLALAMTINPSESWQLCEWLWKNGGLHFDTGVAGILLGALRSKQPPIELIMNLTRHLYIPFVPYLYEPLAIELAAACFKLVPSELTHGLIDDLSQTLLVKAWPNQRPSWWRALIAGIRHSGGDASQFEKQYFDNLGEQDSSSSFLILKDGRKITVEEAKVMVGSYEQLIILFESIEKTDYFPWPSLLEPLIESFSADQIRQMLTRWESYLSKDALRNKFALRLHRLGHASEALTLLEPMLQQSKASGWDSHWDGGIRQTAFGGLIAIDPKRWRPQALKTLLDDYTSEFRYPVNLINNWEELTDILFENVPWNQLWPEFREHIFQLAEFSLAEDFPQLVAVNKCTIEEALLSVCSWATKLPINEVRDQVHYALSEILVQGLAPEATKCSIFSLLKDKHIGVVQGLALLDSAWRQGTPIAKEYFFPILDLCQSKDFIVRRMAEQLADLLEIKPVSTEKDELTKLPLVYTLKLPPLGNYDSAVPHHAIHPGETLPDSSDPLEMIRPHQEVIELLSHITEIPIENLLERTAILMRSIKPASDWNSAAEKRMRDWLSNIELKLVYNRQRPHVAQRAISQVVAELADVGLLDDKAISVVNYWLFLYDWRLAGVEPELRPKSIKSPNMPESYGVRDEWVNGTEEAFSFFVDYLDDGFVVVGELTRFKEWNWKVPTELRLTMACHPDWPVSPDDDFSTYSFFPNKHEWKAKDYPVLPRAEMLPSLVVHGYSQQELVGSCKWLAFNPVVAIQIGWHLSKDGLFRWVDDAGQIMVESRRWQDGPIDRQPPRTREITGEGWLVVASSKARAIIQENIGSLGIIRGVKRSIWENDREKSLESHKLRISQWLADESKTFRSTK</sequence>
<gene>
    <name evidence="1" type="ORF">AADEFJLK_02685</name>
</gene>
<evidence type="ECO:0000313" key="2">
    <source>
        <dbReference type="Proteomes" id="UP000237423"/>
    </source>
</evidence>
<accession>A0A2S5CLX3</accession>
<dbReference type="SUPFAM" id="SSF52540">
    <property type="entry name" value="P-loop containing nucleoside triphosphate hydrolases"/>
    <property type="match status" value="1"/>
</dbReference>
<proteinExistence type="predicted"/>